<accession>A0A9P9DRY9</accession>
<evidence type="ECO:0000313" key="9">
    <source>
        <dbReference type="EMBL" id="KAH7124193.1"/>
    </source>
</evidence>
<evidence type="ECO:0000256" key="7">
    <source>
        <dbReference type="SAM" id="Phobius"/>
    </source>
</evidence>
<feature type="transmembrane region" description="Helical" evidence="7">
    <location>
        <begin position="202"/>
        <end position="224"/>
    </location>
</feature>
<gene>
    <name evidence="9" type="ORF">EDB81DRAFT_664767</name>
</gene>
<name>A0A9P9DRY9_9HYPO</name>
<comment type="similarity">
    <text evidence="5">Belongs to the SAT4 family.</text>
</comment>
<feature type="transmembrane region" description="Helical" evidence="7">
    <location>
        <begin position="117"/>
        <end position="139"/>
    </location>
</feature>
<comment type="subcellular location">
    <subcellularLocation>
        <location evidence="1">Membrane</location>
        <topology evidence="1">Multi-pass membrane protein</topology>
    </subcellularLocation>
</comment>
<feature type="transmembrane region" description="Helical" evidence="7">
    <location>
        <begin position="43"/>
        <end position="63"/>
    </location>
</feature>
<dbReference type="PANTHER" id="PTHR33048">
    <property type="entry name" value="PTH11-LIKE INTEGRAL MEMBRANE PROTEIN (AFU_ORTHOLOGUE AFUA_5G11245)"/>
    <property type="match status" value="1"/>
</dbReference>
<evidence type="ECO:0000256" key="5">
    <source>
        <dbReference type="ARBA" id="ARBA00038359"/>
    </source>
</evidence>
<keyword evidence="3 7" id="KW-1133">Transmembrane helix</keyword>
<evidence type="ECO:0000313" key="10">
    <source>
        <dbReference type="Proteomes" id="UP000738349"/>
    </source>
</evidence>
<feature type="domain" description="Rhodopsin" evidence="8">
    <location>
        <begin position="27"/>
        <end position="264"/>
    </location>
</feature>
<feature type="transmembrane region" description="Helical" evidence="7">
    <location>
        <begin position="12"/>
        <end position="31"/>
    </location>
</feature>
<feature type="transmembrane region" description="Helical" evidence="7">
    <location>
        <begin position="86"/>
        <end position="110"/>
    </location>
</feature>
<evidence type="ECO:0000256" key="2">
    <source>
        <dbReference type="ARBA" id="ARBA00022692"/>
    </source>
</evidence>
<evidence type="ECO:0000256" key="6">
    <source>
        <dbReference type="SAM" id="MobiDB-lite"/>
    </source>
</evidence>
<keyword evidence="4 7" id="KW-0472">Membrane</keyword>
<reference evidence="9" key="1">
    <citation type="journal article" date="2021" name="Nat. Commun.">
        <title>Genetic determinants of endophytism in the Arabidopsis root mycobiome.</title>
        <authorList>
            <person name="Mesny F."/>
            <person name="Miyauchi S."/>
            <person name="Thiergart T."/>
            <person name="Pickel B."/>
            <person name="Atanasova L."/>
            <person name="Karlsson M."/>
            <person name="Huettel B."/>
            <person name="Barry K.W."/>
            <person name="Haridas S."/>
            <person name="Chen C."/>
            <person name="Bauer D."/>
            <person name="Andreopoulos W."/>
            <person name="Pangilinan J."/>
            <person name="LaButti K."/>
            <person name="Riley R."/>
            <person name="Lipzen A."/>
            <person name="Clum A."/>
            <person name="Drula E."/>
            <person name="Henrissat B."/>
            <person name="Kohler A."/>
            <person name="Grigoriev I.V."/>
            <person name="Martin F.M."/>
            <person name="Hacquard S."/>
        </authorList>
    </citation>
    <scope>NUCLEOTIDE SEQUENCE</scope>
    <source>
        <strain evidence="9">MPI-CAGE-AT-0147</strain>
    </source>
</reference>
<keyword evidence="10" id="KW-1185">Reference proteome</keyword>
<sequence>MAVDNWSHQLQAVCYTFLVTAVISTLLRCYVRVRVIKDFGVDDWCMVAALISFILFITCALIGEQHGIGRHLVDLEPEDIEQAVKYWWLCSLWFSTTMIAAKTSIGCFLLRITVRKLDVWILYGVIITTVCTGTVFFFAKLFQCKPISFFWNKNQSGTCLSGDFVIIFTYIYGGFSLITDLMCTILPMVVVWKLNMERKAKIALIPILAMGCVASAALIVRFSFIKEYKNPDFLWATYGIGIWCTTEQGLAVTAGSLATLRPLLLLLGQKLGISTSGPSVLQDTDQPIASGGRMGSLKGANGSGNKHRSLFSLTTFTRQDDPDSHGGDSEAAYARQNHSDGPSSMDEGVSVWTSRGSAHNESEEELTGGDKRLSVPKRIAKVTTFTVNEDRI</sequence>
<dbReference type="GO" id="GO:0016020">
    <property type="term" value="C:membrane"/>
    <property type="evidence" value="ECO:0007669"/>
    <property type="project" value="UniProtKB-SubCell"/>
</dbReference>
<evidence type="ECO:0000256" key="3">
    <source>
        <dbReference type="ARBA" id="ARBA00022989"/>
    </source>
</evidence>
<evidence type="ECO:0000256" key="4">
    <source>
        <dbReference type="ARBA" id="ARBA00023136"/>
    </source>
</evidence>
<comment type="caution">
    <text evidence="9">The sequence shown here is derived from an EMBL/GenBank/DDBJ whole genome shotgun (WGS) entry which is preliminary data.</text>
</comment>
<evidence type="ECO:0000259" key="8">
    <source>
        <dbReference type="Pfam" id="PF20684"/>
    </source>
</evidence>
<feature type="compositionally biased region" description="Basic and acidic residues" evidence="6">
    <location>
        <begin position="318"/>
        <end position="328"/>
    </location>
</feature>
<dbReference type="InterPro" id="IPR049326">
    <property type="entry name" value="Rhodopsin_dom_fungi"/>
</dbReference>
<protein>
    <recommendedName>
        <fullName evidence="8">Rhodopsin domain-containing protein</fullName>
    </recommendedName>
</protein>
<feature type="region of interest" description="Disordered" evidence="6">
    <location>
        <begin position="317"/>
        <end position="372"/>
    </location>
</feature>
<dbReference type="PANTHER" id="PTHR33048:SF96">
    <property type="entry name" value="INTEGRAL MEMBRANE PROTEIN"/>
    <property type="match status" value="1"/>
</dbReference>
<dbReference type="InterPro" id="IPR052337">
    <property type="entry name" value="SAT4-like"/>
</dbReference>
<feature type="region of interest" description="Disordered" evidence="6">
    <location>
        <begin position="282"/>
        <end position="305"/>
    </location>
</feature>
<dbReference type="EMBL" id="JAGMUV010000022">
    <property type="protein sequence ID" value="KAH7124193.1"/>
    <property type="molecule type" value="Genomic_DNA"/>
</dbReference>
<proteinExistence type="inferred from homology"/>
<evidence type="ECO:0000256" key="1">
    <source>
        <dbReference type="ARBA" id="ARBA00004141"/>
    </source>
</evidence>
<dbReference type="Proteomes" id="UP000738349">
    <property type="component" value="Unassembled WGS sequence"/>
</dbReference>
<dbReference type="OrthoDB" id="3936451at2759"/>
<keyword evidence="2 7" id="KW-0812">Transmembrane</keyword>
<dbReference type="AlphaFoldDB" id="A0A9P9DRY9"/>
<organism evidence="9 10">
    <name type="scientific">Dactylonectria macrodidyma</name>
    <dbReference type="NCBI Taxonomy" id="307937"/>
    <lineage>
        <taxon>Eukaryota</taxon>
        <taxon>Fungi</taxon>
        <taxon>Dikarya</taxon>
        <taxon>Ascomycota</taxon>
        <taxon>Pezizomycotina</taxon>
        <taxon>Sordariomycetes</taxon>
        <taxon>Hypocreomycetidae</taxon>
        <taxon>Hypocreales</taxon>
        <taxon>Nectriaceae</taxon>
        <taxon>Dactylonectria</taxon>
    </lineage>
</organism>
<feature type="transmembrane region" description="Helical" evidence="7">
    <location>
        <begin position="164"/>
        <end position="190"/>
    </location>
</feature>
<dbReference type="Pfam" id="PF20684">
    <property type="entry name" value="Fung_rhodopsin"/>
    <property type="match status" value="1"/>
</dbReference>